<evidence type="ECO:0000256" key="4">
    <source>
        <dbReference type="ARBA" id="ARBA00004659"/>
    </source>
</evidence>
<dbReference type="UniPathway" id="UPA00588">
    <property type="reaction ID" value="UER00646"/>
</dbReference>
<comment type="pathway">
    <text evidence="4 12">Purine metabolism; AMP biosynthesis via salvage pathway; AMP from adenine: step 1/1.</text>
</comment>
<dbReference type="SUPFAM" id="SSF53271">
    <property type="entry name" value="PRTase-like"/>
    <property type="match status" value="1"/>
</dbReference>
<evidence type="ECO:0000256" key="3">
    <source>
        <dbReference type="ARBA" id="ARBA00004496"/>
    </source>
</evidence>
<dbReference type="InterPro" id="IPR029057">
    <property type="entry name" value="PRTase-like"/>
</dbReference>
<dbReference type="InterPro" id="IPR050054">
    <property type="entry name" value="UPRTase/APRTase"/>
</dbReference>
<dbReference type="PANTHER" id="PTHR32315">
    <property type="entry name" value="ADENINE PHOSPHORIBOSYLTRANSFERASE"/>
    <property type="match status" value="1"/>
</dbReference>
<dbReference type="GO" id="GO:0005737">
    <property type="term" value="C:cytoplasm"/>
    <property type="evidence" value="ECO:0007669"/>
    <property type="project" value="UniProtKB-SubCell"/>
</dbReference>
<dbReference type="NCBIfam" id="NF002636">
    <property type="entry name" value="PRK02304.1-5"/>
    <property type="match status" value="1"/>
</dbReference>
<dbReference type="EMBL" id="PSRQ01000027">
    <property type="protein sequence ID" value="PWU23635.1"/>
    <property type="molecule type" value="Genomic_DNA"/>
</dbReference>
<protein>
    <recommendedName>
        <fullName evidence="7 12">Adenine phosphoribosyltransferase</fullName>
        <shortName evidence="12">APRT</shortName>
        <ecNumber evidence="7 12">2.4.2.7</ecNumber>
    </recommendedName>
</protein>
<evidence type="ECO:0000256" key="5">
    <source>
        <dbReference type="ARBA" id="ARBA00008391"/>
    </source>
</evidence>
<comment type="catalytic activity">
    <reaction evidence="1 12">
        <text>AMP + diphosphate = 5-phospho-alpha-D-ribose 1-diphosphate + adenine</text>
        <dbReference type="Rhea" id="RHEA:16609"/>
        <dbReference type="ChEBI" id="CHEBI:16708"/>
        <dbReference type="ChEBI" id="CHEBI:33019"/>
        <dbReference type="ChEBI" id="CHEBI:58017"/>
        <dbReference type="ChEBI" id="CHEBI:456215"/>
        <dbReference type="EC" id="2.4.2.7"/>
    </reaction>
</comment>
<dbReference type="CDD" id="cd06223">
    <property type="entry name" value="PRTases_typeI"/>
    <property type="match status" value="1"/>
</dbReference>
<evidence type="ECO:0000313" key="15">
    <source>
        <dbReference type="Proteomes" id="UP000246104"/>
    </source>
</evidence>
<dbReference type="Gene3D" id="3.40.50.2020">
    <property type="match status" value="1"/>
</dbReference>
<dbReference type="InterPro" id="IPR005764">
    <property type="entry name" value="Ade_phspho_trans"/>
</dbReference>
<dbReference type="GO" id="GO:0002055">
    <property type="term" value="F:adenine binding"/>
    <property type="evidence" value="ECO:0007669"/>
    <property type="project" value="TreeGrafter"/>
</dbReference>
<dbReference type="GO" id="GO:0006168">
    <property type="term" value="P:adenine salvage"/>
    <property type="evidence" value="ECO:0007669"/>
    <property type="project" value="InterPro"/>
</dbReference>
<reference evidence="14 15" key="1">
    <citation type="submission" date="2018-02" db="EMBL/GenBank/DDBJ databases">
        <title>Genomic Reconstructions from Amazon Rainforest and Pasture Soil Reveal Novel Insights into the Physiology of Candidate Phyla in Tropical Sites.</title>
        <authorList>
            <person name="Kroeger M.E."/>
            <person name="Delmont T."/>
            <person name="Eren A.M."/>
            <person name="Guo J."/>
            <person name="Meyer K.M."/>
            <person name="Khan K."/>
            <person name="Rodrigues J.L.M."/>
            <person name="Bohannan B.J.M."/>
            <person name="Tringe S."/>
            <person name="Borges C.D."/>
            <person name="Tiedje J."/>
            <person name="Tsai S.M."/>
            <person name="Nusslein K."/>
        </authorList>
    </citation>
    <scope>NUCLEOTIDE SEQUENCE [LARGE SCALE GENOMIC DNA]</scope>
    <source>
        <strain evidence="14">Amazon FNV 2010 28 9</strain>
    </source>
</reference>
<keyword evidence="11 12" id="KW-0660">Purine salvage</keyword>
<evidence type="ECO:0000256" key="1">
    <source>
        <dbReference type="ARBA" id="ARBA00000868"/>
    </source>
</evidence>
<evidence type="ECO:0000256" key="10">
    <source>
        <dbReference type="ARBA" id="ARBA00022679"/>
    </source>
</evidence>
<dbReference type="NCBIfam" id="NF002634">
    <property type="entry name" value="PRK02304.1-3"/>
    <property type="match status" value="1"/>
</dbReference>
<sequence>MEIEDGDTSLEDLIKSRVKTIPDVPIPGILFRDITPLIGEFSVFQQIVSASVRAYRGTVVDYVAGIEARGFIFGTPLALQLNAGFIPIRRAGKLPRPTIATSYTQSYATSTIELHIDAVQAGQKVVVIDDVLSSGGTAAAAISLLEKLGAEVVGATFVIELTSLGGRARLNGYPVHTLARY</sequence>
<accession>A0A317JP95</accession>
<evidence type="ECO:0000256" key="8">
    <source>
        <dbReference type="ARBA" id="ARBA00022490"/>
    </source>
</evidence>
<gene>
    <name evidence="12" type="primary">apt</name>
    <name evidence="14" type="ORF">C5B42_02290</name>
</gene>
<keyword evidence="8 12" id="KW-0963">Cytoplasm</keyword>
<dbReference type="GO" id="GO:0016208">
    <property type="term" value="F:AMP binding"/>
    <property type="evidence" value="ECO:0007669"/>
    <property type="project" value="TreeGrafter"/>
</dbReference>
<evidence type="ECO:0000256" key="7">
    <source>
        <dbReference type="ARBA" id="ARBA00011893"/>
    </source>
</evidence>
<dbReference type="AlphaFoldDB" id="A0A317JP95"/>
<proteinExistence type="inferred from homology"/>
<dbReference type="GO" id="GO:0044209">
    <property type="term" value="P:AMP salvage"/>
    <property type="evidence" value="ECO:0007669"/>
    <property type="project" value="UniProtKB-UniRule"/>
</dbReference>
<evidence type="ECO:0000259" key="13">
    <source>
        <dbReference type="Pfam" id="PF00156"/>
    </source>
</evidence>
<dbReference type="GO" id="GO:0003999">
    <property type="term" value="F:adenine phosphoribosyltransferase activity"/>
    <property type="evidence" value="ECO:0007669"/>
    <property type="project" value="UniProtKB-UniRule"/>
</dbReference>
<evidence type="ECO:0000313" key="14">
    <source>
        <dbReference type="EMBL" id="PWU23635.1"/>
    </source>
</evidence>
<evidence type="ECO:0000256" key="12">
    <source>
        <dbReference type="HAMAP-Rule" id="MF_00004"/>
    </source>
</evidence>
<keyword evidence="10 12" id="KW-0808">Transferase</keyword>
<keyword evidence="9 12" id="KW-0328">Glycosyltransferase</keyword>
<dbReference type="InterPro" id="IPR000836">
    <property type="entry name" value="PRTase_dom"/>
</dbReference>
<comment type="subcellular location">
    <subcellularLocation>
        <location evidence="3 12">Cytoplasm</location>
    </subcellularLocation>
</comment>
<evidence type="ECO:0000256" key="2">
    <source>
        <dbReference type="ARBA" id="ARBA00003968"/>
    </source>
</evidence>
<comment type="subunit">
    <text evidence="6 12">Homodimer.</text>
</comment>
<comment type="similarity">
    <text evidence="5 12">Belongs to the purine/pyrimidine phosphoribosyltransferase family.</text>
</comment>
<comment type="caution">
    <text evidence="14">The sequence shown here is derived from an EMBL/GenBank/DDBJ whole genome shotgun (WGS) entry which is preliminary data.</text>
</comment>
<dbReference type="NCBIfam" id="TIGR01090">
    <property type="entry name" value="apt"/>
    <property type="match status" value="1"/>
</dbReference>
<dbReference type="Pfam" id="PF00156">
    <property type="entry name" value="Pribosyltran"/>
    <property type="match status" value="1"/>
</dbReference>
<organism evidence="14 15">
    <name type="scientific">Candidatus Cerribacteria bacterium 'Amazon FNV 2010 28 9'</name>
    <dbReference type="NCBI Taxonomy" id="2081795"/>
    <lineage>
        <taxon>Bacteria</taxon>
        <taxon>Candidatus Cerribacteria</taxon>
    </lineage>
</organism>
<comment type="function">
    <text evidence="2 12">Catalyzes a salvage reaction resulting in the formation of AMP, that is energically less costly than de novo synthesis.</text>
</comment>
<evidence type="ECO:0000256" key="6">
    <source>
        <dbReference type="ARBA" id="ARBA00011738"/>
    </source>
</evidence>
<dbReference type="EC" id="2.4.2.7" evidence="7 12"/>
<evidence type="ECO:0000256" key="11">
    <source>
        <dbReference type="ARBA" id="ARBA00022726"/>
    </source>
</evidence>
<dbReference type="HAMAP" id="MF_00004">
    <property type="entry name" value="Aden_phosphoribosyltr"/>
    <property type="match status" value="1"/>
</dbReference>
<feature type="domain" description="Phosphoribosyltransferase" evidence="13">
    <location>
        <begin position="60"/>
        <end position="159"/>
    </location>
</feature>
<dbReference type="FunFam" id="3.40.50.2020:FF:000004">
    <property type="entry name" value="Adenine phosphoribosyltransferase"/>
    <property type="match status" value="1"/>
</dbReference>
<evidence type="ECO:0000256" key="9">
    <source>
        <dbReference type="ARBA" id="ARBA00022676"/>
    </source>
</evidence>
<name>A0A317JP95_9BACT</name>
<dbReference type="PANTHER" id="PTHR32315:SF3">
    <property type="entry name" value="ADENINE PHOSPHORIBOSYLTRANSFERASE"/>
    <property type="match status" value="1"/>
</dbReference>
<dbReference type="Proteomes" id="UP000246104">
    <property type="component" value="Unassembled WGS sequence"/>
</dbReference>
<dbReference type="GO" id="GO:0006166">
    <property type="term" value="P:purine ribonucleoside salvage"/>
    <property type="evidence" value="ECO:0007669"/>
    <property type="project" value="UniProtKB-UniRule"/>
</dbReference>